<dbReference type="InterPro" id="IPR000551">
    <property type="entry name" value="MerR-type_HTH_dom"/>
</dbReference>
<evidence type="ECO:0000256" key="1">
    <source>
        <dbReference type="ARBA" id="ARBA00022491"/>
    </source>
</evidence>
<dbReference type="Proteomes" id="UP000285456">
    <property type="component" value="Unassembled WGS sequence"/>
</dbReference>
<dbReference type="PROSITE" id="PS50937">
    <property type="entry name" value="HTH_MERR_2"/>
    <property type="match status" value="2"/>
</dbReference>
<proteinExistence type="predicted"/>
<sequence>MIKPIEIAKKLGISTSALRHYESWGIVPPPERSANGYRIYTEEHVAYFECIRAMNSGFGMHLIRQIMPLIQKNKLTEALWIVNEAQAKQHQEKLKAEQALQALELEELEHFSTRLTKEFYSIREVADKIDVPTSTLRHWEKEKLITPKRDPENGYRIYSRSDIRKLLIIRTIRSAVFYLDIVRDVVNEIDHDNLAHARKLAKDSLVYMDYLIMEQLRGGYYLYKLYEKVKPSPIKRDSPC</sequence>
<dbReference type="Pfam" id="PF13411">
    <property type="entry name" value="MerR_1"/>
    <property type="match status" value="1"/>
</dbReference>
<dbReference type="EMBL" id="QWEH01000005">
    <property type="protein sequence ID" value="RHW32710.1"/>
    <property type="molecule type" value="Genomic_DNA"/>
</dbReference>
<keyword evidence="7" id="KW-1185">Reference proteome</keyword>
<keyword evidence="2" id="KW-0805">Transcription regulation</keyword>
<keyword evidence="1" id="KW-0678">Repressor</keyword>
<reference evidence="6 7" key="1">
    <citation type="journal article" date="2007" name="Int. J. Syst. Evol. Microbiol.">
        <title>Oceanobacillus profundus sp. nov., isolated from a deep-sea sediment core.</title>
        <authorList>
            <person name="Kim Y.G."/>
            <person name="Choi D.H."/>
            <person name="Hyun S."/>
            <person name="Cho B.C."/>
        </authorList>
    </citation>
    <scope>NUCLEOTIDE SEQUENCE [LARGE SCALE GENOMIC DNA]</scope>
    <source>
        <strain evidence="6 7">DSM 18246</strain>
    </source>
</reference>
<evidence type="ECO:0000256" key="3">
    <source>
        <dbReference type="ARBA" id="ARBA00023125"/>
    </source>
</evidence>
<evidence type="ECO:0000313" key="6">
    <source>
        <dbReference type="EMBL" id="RHW32710.1"/>
    </source>
</evidence>
<dbReference type="OrthoDB" id="122388at2"/>
<feature type="domain" description="HTH merR-type" evidence="5">
    <location>
        <begin position="1"/>
        <end position="69"/>
    </location>
</feature>
<keyword evidence="3" id="KW-0238">DNA-binding</keyword>
<dbReference type="PANTHER" id="PTHR30204:SF69">
    <property type="entry name" value="MERR-FAMILY TRANSCRIPTIONAL REGULATOR"/>
    <property type="match status" value="1"/>
</dbReference>
<dbReference type="SUPFAM" id="SSF46955">
    <property type="entry name" value="Putative DNA-binding domain"/>
    <property type="match status" value="2"/>
</dbReference>
<dbReference type="AlphaFoldDB" id="A0A417YIB3"/>
<organism evidence="6 7">
    <name type="scientific">Oceanobacillus profundus</name>
    <dbReference type="NCBI Taxonomy" id="372463"/>
    <lineage>
        <taxon>Bacteria</taxon>
        <taxon>Bacillati</taxon>
        <taxon>Bacillota</taxon>
        <taxon>Bacilli</taxon>
        <taxon>Bacillales</taxon>
        <taxon>Bacillaceae</taxon>
        <taxon>Oceanobacillus</taxon>
    </lineage>
</organism>
<accession>A0A417YIB3</accession>
<evidence type="ECO:0000259" key="5">
    <source>
        <dbReference type="PROSITE" id="PS50937"/>
    </source>
</evidence>
<dbReference type="RefSeq" id="WP_118889280.1">
    <property type="nucleotide sequence ID" value="NZ_PHUT01000005.1"/>
</dbReference>
<dbReference type="GO" id="GO:0003677">
    <property type="term" value="F:DNA binding"/>
    <property type="evidence" value="ECO:0007669"/>
    <property type="project" value="UniProtKB-KW"/>
</dbReference>
<dbReference type="InterPro" id="IPR009061">
    <property type="entry name" value="DNA-bd_dom_put_sf"/>
</dbReference>
<gene>
    <name evidence="6" type="ORF">D1B32_09965</name>
</gene>
<evidence type="ECO:0000256" key="4">
    <source>
        <dbReference type="ARBA" id="ARBA00023163"/>
    </source>
</evidence>
<dbReference type="GO" id="GO:0003700">
    <property type="term" value="F:DNA-binding transcription factor activity"/>
    <property type="evidence" value="ECO:0007669"/>
    <property type="project" value="InterPro"/>
</dbReference>
<evidence type="ECO:0000256" key="2">
    <source>
        <dbReference type="ARBA" id="ARBA00023015"/>
    </source>
</evidence>
<dbReference type="InterPro" id="IPR047057">
    <property type="entry name" value="MerR_fam"/>
</dbReference>
<comment type="caution">
    <text evidence="6">The sequence shown here is derived from an EMBL/GenBank/DDBJ whole genome shotgun (WGS) entry which is preliminary data.</text>
</comment>
<evidence type="ECO:0000313" key="7">
    <source>
        <dbReference type="Proteomes" id="UP000285456"/>
    </source>
</evidence>
<dbReference type="Gene3D" id="1.10.1660.10">
    <property type="match status" value="2"/>
</dbReference>
<dbReference type="PANTHER" id="PTHR30204">
    <property type="entry name" value="REDOX-CYCLING DRUG-SENSING TRANSCRIPTIONAL ACTIVATOR SOXR"/>
    <property type="match status" value="1"/>
</dbReference>
<protein>
    <submittedName>
        <fullName evidence="6">MerR family transcriptional regulator</fullName>
    </submittedName>
</protein>
<keyword evidence="4" id="KW-0804">Transcription</keyword>
<feature type="domain" description="HTH merR-type" evidence="5">
    <location>
        <begin position="119"/>
        <end position="188"/>
    </location>
</feature>
<dbReference type="SMART" id="SM00422">
    <property type="entry name" value="HTH_MERR"/>
    <property type="match status" value="2"/>
</dbReference>
<dbReference type="Pfam" id="PF00376">
    <property type="entry name" value="MerR"/>
    <property type="match status" value="1"/>
</dbReference>
<name>A0A417YIB3_9BACI</name>